<gene>
    <name evidence="1" type="ORF">HHI36_004176</name>
</gene>
<name>A0ABD2NQM6_9CUCU</name>
<dbReference type="EMBL" id="JABFTP020000144">
    <property type="protein sequence ID" value="KAL3280950.1"/>
    <property type="molecule type" value="Genomic_DNA"/>
</dbReference>
<dbReference type="Proteomes" id="UP001516400">
    <property type="component" value="Unassembled WGS sequence"/>
</dbReference>
<organism evidence="1 2">
    <name type="scientific">Cryptolaemus montrouzieri</name>
    <dbReference type="NCBI Taxonomy" id="559131"/>
    <lineage>
        <taxon>Eukaryota</taxon>
        <taxon>Metazoa</taxon>
        <taxon>Ecdysozoa</taxon>
        <taxon>Arthropoda</taxon>
        <taxon>Hexapoda</taxon>
        <taxon>Insecta</taxon>
        <taxon>Pterygota</taxon>
        <taxon>Neoptera</taxon>
        <taxon>Endopterygota</taxon>
        <taxon>Coleoptera</taxon>
        <taxon>Polyphaga</taxon>
        <taxon>Cucujiformia</taxon>
        <taxon>Coccinelloidea</taxon>
        <taxon>Coccinellidae</taxon>
        <taxon>Scymninae</taxon>
        <taxon>Scymnini</taxon>
        <taxon>Cryptolaemus</taxon>
    </lineage>
</organism>
<reference evidence="1 2" key="1">
    <citation type="journal article" date="2021" name="BMC Biol.">
        <title>Horizontally acquired antibacterial genes associated with adaptive radiation of ladybird beetles.</title>
        <authorList>
            <person name="Li H.S."/>
            <person name="Tang X.F."/>
            <person name="Huang Y.H."/>
            <person name="Xu Z.Y."/>
            <person name="Chen M.L."/>
            <person name="Du X.Y."/>
            <person name="Qiu B.Y."/>
            <person name="Chen P.T."/>
            <person name="Zhang W."/>
            <person name="Slipinski A."/>
            <person name="Escalona H.E."/>
            <person name="Waterhouse R.M."/>
            <person name="Zwick A."/>
            <person name="Pang H."/>
        </authorList>
    </citation>
    <scope>NUCLEOTIDE SEQUENCE [LARGE SCALE GENOMIC DNA]</scope>
    <source>
        <strain evidence="1">SYSU2018</strain>
    </source>
</reference>
<evidence type="ECO:0000313" key="2">
    <source>
        <dbReference type="Proteomes" id="UP001516400"/>
    </source>
</evidence>
<proteinExistence type="predicted"/>
<comment type="caution">
    <text evidence="1">The sequence shown here is derived from an EMBL/GenBank/DDBJ whole genome shotgun (WGS) entry which is preliminary data.</text>
</comment>
<keyword evidence="2" id="KW-1185">Reference proteome</keyword>
<sequence>MSEINNTSEQKGDKGFNALKKNDSKCSNIELLYSKSLYMNWRGGLRDYLQAVKKPSNTHKNEMLKQSVIPGKKTTAPEVFLYTSAAVKNDNHDKRTSLILGVNEDIQEYTSAPKRAWICLGKVATNVTKEQIM</sequence>
<accession>A0ABD2NQM6</accession>
<evidence type="ECO:0000313" key="1">
    <source>
        <dbReference type="EMBL" id="KAL3280950.1"/>
    </source>
</evidence>
<dbReference type="AlphaFoldDB" id="A0ABD2NQM6"/>
<protein>
    <submittedName>
        <fullName evidence="1">Uncharacterized protein</fullName>
    </submittedName>
</protein>